<dbReference type="AlphaFoldDB" id="A0AAW1JD88"/>
<evidence type="ECO:0000256" key="1">
    <source>
        <dbReference type="ARBA" id="ARBA00001968"/>
    </source>
</evidence>
<name>A0AAW1JD88_POPJA</name>
<gene>
    <name evidence="4" type="ORF">QE152_g30685</name>
</gene>
<proteinExistence type="predicted"/>
<keyword evidence="5" id="KW-1185">Reference proteome</keyword>
<accession>A0AAW1JD88</accession>
<dbReference type="Pfam" id="PF13359">
    <property type="entry name" value="DDE_Tnp_4"/>
    <property type="match status" value="1"/>
</dbReference>
<dbReference type="InterPro" id="IPR027806">
    <property type="entry name" value="HARBI1_dom"/>
</dbReference>
<evidence type="ECO:0000313" key="5">
    <source>
        <dbReference type="Proteomes" id="UP001458880"/>
    </source>
</evidence>
<dbReference type="GO" id="GO:0046872">
    <property type="term" value="F:metal ion binding"/>
    <property type="evidence" value="ECO:0007669"/>
    <property type="project" value="UniProtKB-KW"/>
</dbReference>
<organism evidence="4 5">
    <name type="scientific">Popillia japonica</name>
    <name type="common">Japanese beetle</name>
    <dbReference type="NCBI Taxonomy" id="7064"/>
    <lineage>
        <taxon>Eukaryota</taxon>
        <taxon>Metazoa</taxon>
        <taxon>Ecdysozoa</taxon>
        <taxon>Arthropoda</taxon>
        <taxon>Hexapoda</taxon>
        <taxon>Insecta</taxon>
        <taxon>Pterygota</taxon>
        <taxon>Neoptera</taxon>
        <taxon>Endopterygota</taxon>
        <taxon>Coleoptera</taxon>
        <taxon>Polyphaga</taxon>
        <taxon>Scarabaeiformia</taxon>
        <taxon>Scarabaeidae</taxon>
        <taxon>Rutelinae</taxon>
        <taxon>Popillia</taxon>
    </lineage>
</organism>
<dbReference type="GO" id="GO:0004519">
    <property type="term" value="F:endonuclease activity"/>
    <property type="evidence" value="ECO:0007669"/>
    <property type="project" value="UniProtKB-KW"/>
</dbReference>
<sequence>MAIVDATYKSLGAKGRFSDGGIFSGSALEKRLEKGQDLPADAPLYDGGRLMPFVVVRDAAFPLMKHLMRPYPGRQASGNRRLENFNYRSSRARRIVKNAFGILCARWRV</sequence>
<comment type="cofactor">
    <cofactor evidence="1">
        <name>a divalent metal cation</name>
        <dbReference type="ChEBI" id="CHEBI:60240"/>
    </cofactor>
</comment>
<reference evidence="4 5" key="1">
    <citation type="journal article" date="2024" name="BMC Genomics">
        <title>De novo assembly and annotation of Popillia japonica's genome with initial clues to its potential as an invasive pest.</title>
        <authorList>
            <person name="Cucini C."/>
            <person name="Boschi S."/>
            <person name="Funari R."/>
            <person name="Cardaioli E."/>
            <person name="Iannotti N."/>
            <person name="Marturano G."/>
            <person name="Paoli F."/>
            <person name="Bruttini M."/>
            <person name="Carapelli A."/>
            <person name="Frati F."/>
            <person name="Nardi F."/>
        </authorList>
    </citation>
    <scope>NUCLEOTIDE SEQUENCE [LARGE SCALE GENOMIC DNA]</scope>
    <source>
        <strain evidence="4">DMR45628</strain>
    </source>
</reference>
<dbReference type="Proteomes" id="UP001458880">
    <property type="component" value="Unassembled WGS sequence"/>
</dbReference>
<keyword evidence="2" id="KW-0479">Metal-binding</keyword>
<evidence type="ECO:0000313" key="4">
    <source>
        <dbReference type="EMBL" id="KAK9701334.1"/>
    </source>
</evidence>
<keyword evidence="4" id="KW-0378">Hydrolase</keyword>
<keyword evidence="4" id="KW-0540">Nuclease</keyword>
<evidence type="ECO:0000259" key="3">
    <source>
        <dbReference type="Pfam" id="PF13359"/>
    </source>
</evidence>
<evidence type="ECO:0000256" key="2">
    <source>
        <dbReference type="ARBA" id="ARBA00022723"/>
    </source>
</evidence>
<protein>
    <submittedName>
        <fullName evidence="4">DDE superfamily endonuclease</fullName>
    </submittedName>
</protein>
<feature type="domain" description="DDE Tnp4" evidence="3">
    <location>
        <begin position="9"/>
        <end position="108"/>
    </location>
</feature>
<comment type="caution">
    <text evidence="4">The sequence shown here is derived from an EMBL/GenBank/DDBJ whole genome shotgun (WGS) entry which is preliminary data.</text>
</comment>
<keyword evidence="4" id="KW-0255">Endonuclease</keyword>
<dbReference type="EMBL" id="JASPKY010000416">
    <property type="protein sequence ID" value="KAK9701334.1"/>
    <property type="molecule type" value="Genomic_DNA"/>
</dbReference>